<evidence type="ECO:0000256" key="3">
    <source>
        <dbReference type="SAM" id="SignalP"/>
    </source>
</evidence>
<feature type="signal peptide" evidence="3">
    <location>
        <begin position="1"/>
        <end position="19"/>
    </location>
</feature>
<feature type="region of interest" description="Disordered" evidence="2">
    <location>
        <begin position="28"/>
        <end position="48"/>
    </location>
</feature>
<evidence type="ECO:0000313" key="5">
    <source>
        <dbReference type="Proteomes" id="UP000499080"/>
    </source>
</evidence>
<evidence type="ECO:0000313" key="4">
    <source>
        <dbReference type="EMBL" id="GBL86342.1"/>
    </source>
</evidence>
<feature type="region of interest" description="Disordered" evidence="2">
    <location>
        <begin position="418"/>
        <end position="449"/>
    </location>
</feature>
<dbReference type="InterPro" id="IPR050468">
    <property type="entry name" value="Cuticle_Struct_Prot"/>
</dbReference>
<dbReference type="PROSITE" id="PS51155">
    <property type="entry name" value="CHIT_BIND_RR_2"/>
    <property type="match status" value="1"/>
</dbReference>
<keyword evidence="5" id="KW-1185">Reference proteome</keyword>
<accession>A0A4Y2B1W8</accession>
<dbReference type="PANTHER" id="PTHR10380:SF235">
    <property type="entry name" value="CUTICULAR PROTEIN 73D, ISOFORM B"/>
    <property type="match status" value="1"/>
</dbReference>
<dbReference type="PANTHER" id="PTHR10380">
    <property type="entry name" value="CUTICLE PROTEIN"/>
    <property type="match status" value="1"/>
</dbReference>
<dbReference type="AlphaFoldDB" id="A0A4Y2B1W8"/>
<protein>
    <recommendedName>
        <fullName evidence="6">Cuticle protein 10.9</fullName>
    </recommendedName>
</protein>
<dbReference type="Proteomes" id="UP000499080">
    <property type="component" value="Unassembled WGS sequence"/>
</dbReference>
<reference evidence="4 5" key="1">
    <citation type="journal article" date="2019" name="Sci. Rep.">
        <title>Orb-weaving spider Araneus ventricosus genome elucidates the spidroin gene catalogue.</title>
        <authorList>
            <person name="Kono N."/>
            <person name="Nakamura H."/>
            <person name="Ohtoshi R."/>
            <person name="Moran D.A.P."/>
            <person name="Shinohara A."/>
            <person name="Yoshida Y."/>
            <person name="Fujiwara M."/>
            <person name="Mori M."/>
            <person name="Tomita M."/>
            <person name="Arakawa K."/>
        </authorList>
    </citation>
    <scope>NUCLEOTIDE SEQUENCE [LARGE SCALE GENOMIC DNA]</scope>
</reference>
<feature type="region of interest" description="Disordered" evidence="2">
    <location>
        <begin position="290"/>
        <end position="333"/>
    </location>
</feature>
<keyword evidence="1" id="KW-0193">Cuticle</keyword>
<gene>
    <name evidence="4" type="ORF">AVEN_164526_1</name>
</gene>
<name>A0A4Y2B1W8_ARAVE</name>
<evidence type="ECO:0008006" key="6">
    <source>
        <dbReference type="Google" id="ProtNLM"/>
    </source>
</evidence>
<proteinExistence type="predicted"/>
<comment type="caution">
    <text evidence="4">The sequence shown here is derived from an EMBL/GenBank/DDBJ whole genome shotgun (WGS) entry which is preliminary data.</text>
</comment>
<sequence>MQLSVVLFLCFALILKCSSQDITESETQYSTEGSSAGTQAIDWDTADPPVRTTVQNGGRRRYEQNTRTASDYTTLFPNQWGPMMMPMMQSPPYGTRIPNAQDARERTQDTRDYDPNPRRQKDSQVNLTQKVDQYPKPSDAVRNPMSGPFIPYSPFMFYPPQNPADVSEDNRYSIPNNSANDAHPLTLQDLSEKLNISASTQDPYFYGLPNARFDEQLGRMPFPLVRYPPPGFFMRNRPDGRNPEGMVPFAPYAFPPYGFYPPPPPPAAVPTDDGSPQVYPQVDIFVRPPYIDREPGTENPEPEELPARSDTSAALNAPEVPPSTPGPIDTVPAESVPRSPLPVNPFPFGFYPPGIVPPPLFPLPQGEIPPPTLPPRLISNVPVPPIEPLPPRVPPFVPPPAPLATPVNRLPEIVPPPPAPVDLPPPEVPANLPAPAPEPGSVPEVVPPPGEVLTGDKELYEFGFDMNDGKGTDQHRQESKDEAGVVTGSYGYRDAFGVYRLVNYIADKNGYRAFIQSNEPGVANPGSADVVMMAERPPPQTVAESLKPTQPVAVEVPDDLIVQASETK</sequence>
<dbReference type="GO" id="GO:0008010">
    <property type="term" value="F:structural constituent of chitin-based larval cuticle"/>
    <property type="evidence" value="ECO:0007669"/>
    <property type="project" value="TreeGrafter"/>
</dbReference>
<organism evidence="4 5">
    <name type="scientific">Araneus ventricosus</name>
    <name type="common">Orbweaver spider</name>
    <name type="synonym">Epeira ventricosa</name>
    <dbReference type="NCBI Taxonomy" id="182803"/>
    <lineage>
        <taxon>Eukaryota</taxon>
        <taxon>Metazoa</taxon>
        <taxon>Ecdysozoa</taxon>
        <taxon>Arthropoda</taxon>
        <taxon>Chelicerata</taxon>
        <taxon>Arachnida</taxon>
        <taxon>Araneae</taxon>
        <taxon>Araneomorphae</taxon>
        <taxon>Entelegynae</taxon>
        <taxon>Araneoidea</taxon>
        <taxon>Araneidae</taxon>
        <taxon>Araneus</taxon>
    </lineage>
</organism>
<feature type="region of interest" description="Disordered" evidence="2">
    <location>
        <begin position="90"/>
        <end position="144"/>
    </location>
</feature>
<evidence type="ECO:0000256" key="2">
    <source>
        <dbReference type="SAM" id="MobiDB-lite"/>
    </source>
</evidence>
<dbReference type="GO" id="GO:0062129">
    <property type="term" value="C:chitin-based extracellular matrix"/>
    <property type="evidence" value="ECO:0007669"/>
    <property type="project" value="TreeGrafter"/>
</dbReference>
<dbReference type="OrthoDB" id="8021718at2759"/>
<feature type="compositionally biased region" description="Basic and acidic residues" evidence="2">
    <location>
        <begin position="102"/>
        <end position="122"/>
    </location>
</feature>
<keyword evidence="3" id="KW-0732">Signal</keyword>
<evidence type="ECO:0000256" key="1">
    <source>
        <dbReference type="PROSITE-ProRule" id="PRU00497"/>
    </source>
</evidence>
<dbReference type="Pfam" id="PF00379">
    <property type="entry name" value="Chitin_bind_4"/>
    <property type="match status" value="1"/>
</dbReference>
<feature type="chain" id="PRO_5021335500" description="Cuticle protein 10.9" evidence="3">
    <location>
        <begin position="20"/>
        <end position="568"/>
    </location>
</feature>
<feature type="compositionally biased region" description="Polar residues" evidence="2">
    <location>
        <begin position="28"/>
        <end position="38"/>
    </location>
</feature>
<dbReference type="InterPro" id="IPR000618">
    <property type="entry name" value="Insect_cuticle"/>
</dbReference>
<dbReference type="EMBL" id="BGPR01000048">
    <property type="protein sequence ID" value="GBL86342.1"/>
    <property type="molecule type" value="Genomic_DNA"/>
</dbReference>